<dbReference type="EMBL" id="CP036349">
    <property type="protein sequence ID" value="QDV75840.1"/>
    <property type="molecule type" value="Genomic_DNA"/>
</dbReference>
<protein>
    <submittedName>
        <fullName evidence="2">Uncharacterized protein</fullName>
    </submittedName>
</protein>
<proteinExistence type="predicted"/>
<sequence>MPAQVRSFDAIQLVRDELLKFGQRSNDGIDELAGEIRRVVDWVEHDRPAYWKMRVSKAYDGVTEAKSDLHRCLMYPINDEQPSCAEERAALKKAEAHLAYCREKQERVRKWAFTLRHELHEYEGRMAKLRSMVELDTPRVVAMLDRTIMSLEKYISGSVGGPAVRESSSEAAEETPPAATSEKKPPTDTGADP</sequence>
<gene>
    <name evidence="2" type="ORF">Spa11_40630</name>
</gene>
<reference evidence="2 3" key="1">
    <citation type="submission" date="2019-02" db="EMBL/GenBank/DDBJ databases">
        <title>Deep-cultivation of Planctomycetes and their phenomic and genomic characterization uncovers novel biology.</title>
        <authorList>
            <person name="Wiegand S."/>
            <person name="Jogler M."/>
            <person name="Boedeker C."/>
            <person name="Pinto D."/>
            <person name="Vollmers J."/>
            <person name="Rivas-Marin E."/>
            <person name="Kohn T."/>
            <person name="Peeters S.H."/>
            <person name="Heuer A."/>
            <person name="Rast P."/>
            <person name="Oberbeckmann S."/>
            <person name="Bunk B."/>
            <person name="Jeske O."/>
            <person name="Meyerdierks A."/>
            <person name="Storesund J.E."/>
            <person name="Kallscheuer N."/>
            <person name="Luecker S."/>
            <person name="Lage O.M."/>
            <person name="Pohl T."/>
            <person name="Merkel B.J."/>
            <person name="Hornburger P."/>
            <person name="Mueller R.-W."/>
            <person name="Bruemmer F."/>
            <person name="Labrenz M."/>
            <person name="Spormann A.M."/>
            <person name="Op den Camp H."/>
            <person name="Overmann J."/>
            <person name="Amann R."/>
            <person name="Jetten M.S.M."/>
            <person name="Mascher T."/>
            <person name="Medema M.H."/>
            <person name="Devos D.P."/>
            <person name="Kaster A.-K."/>
            <person name="Ovreas L."/>
            <person name="Rohde M."/>
            <person name="Galperin M.Y."/>
            <person name="Jogler C."/>
        </authorList>
    </citation>
    <scope>NUCLEOTIDE SEQUENCE [LARGE SCALE GENOMIC DNA]</scope>
    <source>
        <strain evidence="2 3">Spa11</strain>
    </source>
</reference>
<keyword evidence="3" id="KW-1185">Reference proteome</keyword>
<evidence type="ECO:0000313" key="3">
    <source>
        <dbReference type="Proteomes" id="UP000316426"/>
    </source>
</evidence>
<dbReference type="RefSeq" id="WP_145115891.1">
    <property type="nucleotide sequence ID" value="NZ_CP036349.1"/>
</dbReference>
<evidence type="ECO:0000313" key="2">
    <source>
        <dbReference type="EMBL" id="QDV75840.1"/>
    </source>
</evidence>
<accession>A0A518KDH1</accession>
<dbReference type="Proteomes" id="UP000316426">
    <property type="component" value="Chromosome"/>
</dbReference>
<organism evidence="2 3">
    <name type="scientific">Botrimarina mediterranea</name>
    <dbReference type="NCBI Taxonomy" id="2528022"/>
    <lineage>
        <taxon>Bacteria</taxon>
        <taxon>Pseudomonadati</taxon>
        <taxon>Planctomycetota</taxon>
        <taxon>Planctomycetia</taxon>
        <taxon>Pirellulales</taxon>
        <taxon>Lacipirellulaceae</taxon>
        <taxon>Botrimarina</taxon>
    </lineage>
</organism>
<feature type="region of interest" description="Disordered" evidence="1">
    <location>
        <begin position="158"/>
        <end position="193"/>
    </location>
</feature>
<dbReference type="AlphaFoldDB" id="A0A518KDH1"/>
<evidence type="ECO:0000256" key="1">
    <source>
        <dbReference type="SAM" id="MobiDB-lite"/>
    </source>
</evidence>
<name>A0A518KDH1_9BACT</name>
<dbReference type="KEGG" id="bmei:Spa11_40630"/>